<evidence type="ECO:0000313" key="2">
    <source>
        <dbReference type="EMBL" id="SFC62553.1"/>
    </source>
</evidence>
<feature type="transmembrane region" description="Helical" evidence="1">
    <location>
        <begin position="15"/>
        <end position="37"/>
    </location>
</feature>
<dbReference type="EMBL" id="FOLT01000014">
    <property type="protein sequence ID" value="SFC62553.1"/>
    <property type="molecule type" value="Genomic_DNA"/>
</dbReference>
<organism evidence="2 3">
    <name type="scientific">Alkalibacterium subtropicum</name>
    <dbReference type="NCBI Taxonomy" id="753702"/>
    <lineage>
        <taxon>Bacteria</taxon>
        <taxon>Bacillati</taxon>
        <taxon>Bacillota</taxon>
        <taxon>Bacilli</taxon>
        <taxon>Lactobacillales</taxon>
        <taxon>Carnobacteriaceae</taxon>
        <taxon>Alkalibacterium</taxon>
    </lineage>
</organism>
<feature type="transmembrane region" description="Helical" evidence="1">
    <location>
        <begin position="49"/>
        <end position="70"/>
    </location>
</feature>
<evidence type="ECO:0000256" key="1">
    <source>
        <dbReference type="SAM" id="Phobius"/>
    </source>
</evidence>
<evidence type="ECO:0000313" key="3">
    <source>
        <dbReference type="Proteomes" id="UP000199612"/>
    </source>
</evidence>
<proteinExistence type="predicted"/>
<dbReference type="Proteomes" id="UP000199612">
    <property type="component" value="Unassembled WGS sequence"/>
</dbReference>
<sequence length="146" mass="17188">MQSYDEYQKHIRYKYGYYSFEIITFLTLFNYFLSALYDFQWAETKELEIIVIIFIANIYSLIMFSYRGAYLAKWQSPKRYSIIYFVFGIAIMTLSFFLSSPLVSNGRITSSILLFLIGLVLIRISCTYLVTRFVVDKLNSNDIGGR</sequence>
<reference evidence="3" key="1">
    <citation type="submission" date="2016-10" db="EMBL/GenBank/DDBJ databases">
        <authorList>
            <person name="Varghese N."/>
            <person name="Submissions S."/>
        </authorList>
    </citation>
    <scope>NUCLEOTIDE SEQUENCE [LARGE SCALE GENOMIC DNA]</scope>
    <source>
        <strain evidence="3">DSM 23664</strain>
    </source>
</reference>
<keyword evidence="1" id="KW-1133">Transmembrane helix</keyword>
<dbReference type="STRING" id="753702.SAMN04488102_11421"/>
<gene>
    <name evidence="2" type="ORF">SAMN04488102_11421</name>
</gene>
<protein>
    <submittedName>
        <fullName evidence="2">Uncharacterized protein</fullName>
    </submittedName>
</protein>
<feature type="transmembrane region" description="Helical" evidence="1">
    <location>
        <begin position="82"/>
        <end position="102"/>
    </location>
</feature>
<accession>A0A1I1KWP2</accession>
<keyword evidence="3" id="KW-1185">Reference proteome</keyword>
<keyword evidence="1" id="KW-0812">Transmembrane</keyword>
<feature type="transmembrane region" description="Helical" evidence="1">
    <location>
        <begin position="108"/>
        <end position="130"/>
    </location>
</feature>
<dbReference type="AlphaFoldDB" id="A0A1I1KWP2"/>
<name>A0A1I1KWP2_9LACT</name>
<keyword evidence="1" id="KW-0472">Membrane</keyword>